<evidence type="ECO:0000313" key="1">
    <source>
        <dbReference type="EMBL" id="VFP87779.1"/>
    </source>
</evidence>
<protein>
    <submittedName>
        <fullName evidence="1">Protein Smg, partial</fullName>
    </submittedName>
</protein>
<evidence type="ECO:0000313" key="2">
    <source>
        <dbReference type="Proteomes" id="UP000294462"/>
    </source>
</evidence>
<gene>
    <name evidence="1" type="primary">smg</name>
    <name evidence="1" type="ORF">ERCIPSTX3056_666</name>
</gene>
<dbReference type="EMBL" id="LR217725">
    <property type="protein sequence ID" value="VFP87779.1"/>
    <property type="molecule type" value="Genomic_DNA"/>
</dbReference>
<dbReference type="Proteomes" id="UP000294462">
    <property type="component" value="Chromosome"/>
</dbReference>
<name>A0A451DM26_9GAMM</name>
<keyword evidence="2" id="KW-1185">Reference proteome</keyword>
<dbReference type="AlphaFoldDB" id="A0A451DM26"/>
<dbReference type="PANTHER" id="PTHR38692">
    <property type="entry name" value="PROTEIN SMG"/>
    <property type="match status" value="1"/>
</dbReference>
<reference evidence="1 2" key="1">
    <citation type="submission" date="2019-02" db="EMBL/GenBank/DDBJ databases">
        <authorList>
            <person name="Manzano-Marin A."/>
            <person name="Manzano-Marin A."/>
        </authorList>
    </citation>
    <scope>NUCLEOTIDE SEQUENCE [LARGE SCALE GENOMIC DNA]</scope>
    <source>
        <strain evidence="1 2">ErCipseudotaxifoliae</strain>
    </source>
</reference>
<dbReference type="OrthoDB" id="9788984at2"/>
<dbReference type="InterPro" id="IPR007456">
    <property type="entry name" value="Smg"/>
</dbReference>
<dbReference type="Pfam" id="PF04361">
    <property type="entry name" value="DUF494"/>
    <property type="match status" value="1"/>
</dbReference>
<dbReference type="PANTHER" id="PTHR38692:SF1">
    <property type="entry name" value="PROTEIN SMG"/>
    <property type="match status" value="1"/>
</dbReference>
<sequence>MFLSSNPLSMRVYTIAEKQLLDVHCRGFMLFLEQIHVLNLETREIVIERIMALDTLDLQIEDLKWVVLMVLFNTPGCESSYKKMEELIFDLNERVVH</sequence>
<dbReference type="KEGG" id="ehd:ERCIPSTX3056_666"/>
<accession>A0A451DM26</accession>
<proteinExistence type="predicted"/>
<organism evidence="1 2">
    <name type="scientific">Candidatus Erwinia haradaeae</name>
    <dbReference type="NCBI Taxonomy" id="1922217"/>
    <lineage>
        <taxon>Bacteria</taxon>
        <taxon>Pseudomonadati</taxon>
        <taxon>Pseudomonadota</taxon>
        <taxon>Gammaproteobacteria</taxon>
        <taxon>Enterobacterales</taxon>
        <taxon>Erwiniaceae</taxon>
        <taxon>Erwinia</taxon>
    </lineage>
</organism>